<feature type="transmembrane region" description="Helical" evidence="1">
    <location>
        <begin position="294"/>
        <end position="314"/>
    </location>
</feature>
<feature type="transmembrane region" description="Helical" evidence="1">
    <location>
        <begin position="181"/>
        <end position="206"/>
    </location>
</feature>
<evidence type="ECO:0000313" key="2">
    <source>
        <dbReference type="EMBL" id="MDG9733347.1"/>
    </source>
</evidence>
<keyword evidence="1" id="KW-0472">Membrane</keyword>
<proteinExistence type="predicted"/>
<feature type="transmembrane region" description="Helical" evidence="1">
    <location>
        <begin position="226"/>
        <end position="246"/>
    </location>
</feature>
<feature type="transmembrane region" description="Helical" evidence="1">
    <location>
        <begin position="326"/>
        <end position="344"/>
    </location>
</feature>
<evidence type="ECO:0000256" key="1">
    <source>
        <dbReference type="SAM" id="Phobius"/>
    </source>
</evidence>
<dbReference type="InterPro" id="IPR049458">
    <property type="entry name" value="EpsG-like"/>
</dbReference>
<dbReference type="RefSeq" id="WP_010296367.1">
    <property type="nucleotide sequence ID" value="NZ_JARGDN010000004.1"/>
</dbReference>
<gene>
    <name evidence="2" type="ORF">P1N92_04335</name>
</gene>
<reference evidence="2 3" key="1">
    <citation type="submission" date="2023-02" db="EMBL/GenBank/DDBJ databases">
        <title>Antimicrobial susceptibility testing and tentative epidemiological cut-off values for Lactobacillaceae family species intended for ingestion.</title>
        <authorList>
            <person name="Noehr-Meldgaard K."/>
            <person name="Struve C."/>
            <person name="Ingmer H."/>
            <person name="Koza A."/>
            <person name="Al-Nakeeb K."/>
            <person name="Agersoe Y."/>
        </authorList>
    </citation>
    <scope>NUCLEOTIDE SEQUENCE [LARGE SCALE GENOMIC DNA]</scope>
    <source>
        <strain evidence="2 3">DSM 20193</strain>
    </source>
</reference>
<feature type="transmembrane region" description="Helical" evidence="1">
    <location>
        <begin position="258"/>
        <end position="282"/>
    </location>
</feature>
<keyword evidence="1" id="KW-0812">Transmembrane</keyword>
<protein>
    <submittedName>
        <fullName evidence="2">EpsG family protein</fullName>
    </submittedName>
</protein>
<evidence type="ECO:0000313" key="3">
    <source>
        <dbReference type="Proteomes" id="UP001529201"/>
    </source>
</evidence>
<dbReference type="Pfam" id="PF14897">
    <property type="entry name" value="EpsG"/>
    <property type="match status" value="1"/>
</dbReference>
<accession>A0ABT6HCY7</accession>
<keyword evidence="1" id="KW-1133">Transmembrane helix</keyword>
<name>A0ABT6HCY7_LEUPS</name>
<organism evidence="2 3">
    <name type="scientific">Leuconostoc pseudomesenteroides</name>
    <dbReference type="NCBI Taxonomy" id="33968"/>
    <lineage>
        <taxon>Bacteria</taxon>
        <taxon>Bacillati</taxon>
        <taxon>Bacillota</taxon>
        <taxon>Bacilli</taxon>
        <taxon>Lactobacillales</taxon>
        <taxon>Lactobacillaceae</taxon>
        <taxon>Leuconostoc</taxon>
    </lineage>
</organism>
<comment type="caution">
    <text evidence="2">The sequence shown here is derived from an EMBL/GenBank/DDBJ whole genome shotgun (WGS) entry which is preliminary data.</text>
</comment>
<sequence>MTVNAVLFNGQSRVIRYSFISILFILFVYITMDQSLTFDTSIYNFYYSDPDLAHFEVGYIWLMKFGKMLGLSFYQFRGLLFLIEIFLILIALHRFNIKNKNLFLLLYTILNFFESPVQLRNYLMATIVFLGFSFIKSRTKSGYMLFVLLVGLGASIQSAGLFFLPFVFFFAFQGKIMNKVVVLYTTIFISLIAFGPIRALVTVFAAQLMTPFGVTGMKAVSYLNRLMPGQIILADIPFTLGIWYFYSQIIKKFQSKDSGVNTPVVVNIALTEKLFFFLIYMFPMYLFAYNFDRILIDSFLVFFVAIVTLSDYSRTKSKSIVGVDKYTVLGIVTTLSYATFSYLYGTKLDGTLIAVLFHNTFNW</sequence>
<feature type="transmembrane region" description="Helical" evidence="1">
    <location>
        <begin position="143"/>
        <end position="169"/>
    </location>
</feature>
<feature type="transmembrane region" description="Helical" evidence="1">
    <location>
        <begin position="14"/>
        <end position="32"/>
    </location>
</feature>
<keyword evidence="3" id="KW-1185">Reference proteome</keyword>
<feature type="transmembrane region" description="Helical" evidence="1">
    <location>
        <begin position="73"/>
        <end position="92"/>
    </location>
</feature>
<dbReference type="EMBL" id="JARGDN010000004">
    <property type="protein sequence ID" value="MDG9733347.1"/>
    <property type="molecule type" value="Genomic_DNA"/>
</dbReference>
<dbReference type="Proteomes" id="UP001529201">
    <property type="component" value="Unassembled WGS sequence"/>
</dbReference>